<evidence type="ECO:0000313" key="2">
    <source>
        <dbReference type="Proteomes" id="UP000037392"/>
    </source>
</evidence>
<sequence>MDDKKDKMTNKMHKNKKIYVYIVTKMQKYYCVFGEYVIQSLYEIDYIRRRNERKAECK</sequence>
<dbReference type="Proteomes" id="UP000037392">
    <property type="component" value="Unassembled WGS sequence"/>
</dbReference>
<gene>
    <name evidence="1" type="ORF">HMPREF9470_00742</name>
</gene>
<proteinExistence type="predicted"/>
<dbReference type="AlphaFoldDB" id="A0A0J9B7G8"/>
<organism evidence="1 2">
    <name type="scientific">[Clostridium] citroniae WAL-19142</name>
    <dbReference type="NCBI Taxonomy" id="742734"/>
    <lineage>
        <taxon>Bacteria</taxon>
        <taxon>Bacillati</taxon>
        <taxon>Bacillota</taxon>
        <taxon>Clostridia</taxon>
        <taxon>Lachnospirales</taxon>
        <taxon>Lachnospiraceae</taxon>
        <taxon>Enterocloster</taxon>
    </lineage>
</organism>
<dbReference type="EMBL" id="ADLK01000089">
    <property type="protein sequence ID" value="KMW08329.1"/>
    <property type="molecule type" value="Genomic_DNA"/>
</dbReference>
<name>A0A0J9B7G8_9FIRM</name>
<accession>A0A0J9B7G8</accession>
<dbReference type="RefSeq" id="WP_156200010.1">
    <property type="nucleotide sequence ID" value="NZ_KQ235875.1"/>
</dbReference>
<dbReference type="GeneID" id="93166312"/>
<evidence type="ECO:0000313" key="1">
    <source>
        <dbReference type="EMBL" id="KMW08329.1"/>
    </source>
</evidence>
<reference evidence="1 2" key="1">
    <citation type="submission" date="2011-04" db="EMBL/GenBank/DDBJ databases">
        <title>The Genome Sequence of Clostridium citroniae WAL-19142.</title>
        <authorList>
            <consortium name="The Broad Institute Genome Sequencing Platform"/>
            <person name="Earl A."/>
            <person name="Ward D."/>
            <person name="Feldgarden M."/>
            <person name="Gevers D."/>
            <person name="Warren Y.A."/>
            <person name="Tyrrell K.L."/>
            <person name="Citron D.M."/>
            <person name="Goldstein E.J."/>
            <person name="Daigneault M."/>
            <person name="Allen-Vercoe E."/>
            <person name="Young S.K."/>
            <person name="Zeng Q."/>
            <person name="Gargeya S."/>
            <person name="Fitzgerald M."/>
            <person name="Haas B."/>
            <person name="Abouelleil A."/>
            <person name="Alvarado L."/>
            <person name="Arachchi H.M."/>
            <person name="Berlin A."/>
            <person name="Brown A."/>
            <person name="Chapman S.B."/>
            <person name="Chen Z."/>
            <person name="Dunbar C."/>
            <person name="Freedman E."/>
            <person name="Gearin G."/>
            <person name="Gellesch M."/>
            <person name="Goldberg J."/>
            <person name="Griggs A."/>
            <person name="Gujja S."/>
            <person name="Heilman E.R."/>
            <person name="Heiman D."/>
            <person name="Howarth C."/>
            <person name="Larson L."/>
            <person name="Lui A."/>
            <person name="MacDonald P.J."/>
            <person name="Mehta T."/>
            <person name="Montmayeur A."/>
            <person name="Murphy C."/>
            <person name="Neiman D."/>
            <person name="Pearson M."/>
            <person name="Priest M."/>
            <person name="Roberts A."/>
            <person name="Saif S."/>
            <person name="Shea T."/>
            <person name="Shenoy N."/>
            <person name="Sisk P."/>
            <person name="Stolte C."/>
            <person name="Sykes S."/>
            <person name="White J."/>
            <person name="Yandava C."/>
            <person name="Wortman J."/>
            <person name="Nusbaum C."/>
            <person name="Birren B."/>
        </authorList>
    </citation>
    <scope>NUCLEOTIDE SEQUENCE [LARGE SCALE GENOMIC DNA]</scope>
    <source>
        <strain evidence="1 2">WAL-19142</strain>
    </source>
</reference>
<protein>
    <submittedName>
        <fullName evidence="1">Uncharacterized protein</fullName>
    </submittedName>
</protein>
<comment type="caution">
    <text evidence="1">The sequence shown here is derived from an EMBL/GenBank/DDBJ whole genome shotgun (WGS) entry which is preliminary data.</text>
</comment>